<reference evidence="3" key="2">
    <citation type="submission" date="2021-04" db="EMBL/GenBank/DDBJ databases">
        <authorList>
            <person name="Gilroy R."/>
        </authorList>
    </citation>
    <scope>NUCLEOTIDE SEQUENCE</scope>
    <source>
        <strain evidence="3">ChiHecec1B25-7008</strain>
    </source>
</reference>
<dbReference type="Pfam" id="PF13715">
    <property type="entry name" value="CarbopepD_reg_2"/>
    <property type="match status" value="1"/>
</dbReference>
<feature type="signal peptide" evidence="1">
    <location>
        <begin position="1"/>
        <end position="21"/>
    </location>
</feature>
<evidence type="ECO:0000256" key="1">
    <source>
        <dbReference type="SAM" id="SignalP"/>
    </source>
</evidence>
<evidence type="ECO:0000259" key="2">
    <source>
        <dbReference type="Pfam" id="PF14905"/>
    </source>
</evidence>
<keyword evidence="3" id="KW-0675">Receptor</keyword>
<protein>
    <submittedName>
        <fullName evidence="3">TonB-dependent receptor</fullName>
    </submittedName>
</protein>
<dbReference type="Gene3D" id="2.170.130.10">
    <property type="entry name" value="TonB-dependent receptor, plug domain"/>
    <property type="match status" value="1"/>
</dbReference>
<dbReference type="SUPFAM" id="SSF49464">
    <property type="entry name" value="Carboxypeptidase regulatory domain-like"/>
    <property type="match status" value="1"/>
</dbReference>
<dbReference type="AlphaFoldDB" id="A0A9D2KU83"/>
<dbReference type="InterPro" id="IPR008969">
    <property type="entry name" value="CarboxyPept-like_regulatory"/>
</dbReference>
<sequence>MKIFRLASLLTALAMGAGLSAQTISGRLVDEQNQPMPYANVVLLSLPDSAYVTGVVSREDGSFQLKNPTGEERLLRISSVGYVSIYNRCTSGEVGTLRLEPDAALLGEVVVKGTLPVTRMKDDALSTTVQGTVLSKAGTAEDVLARIPGLQRKQDGFEVFGKGAPLIYINGRKMRDRTELDQLSSEDIRNVELVLNPGAKYDATVGAVVRIRTVKRQGDGFGISLRSSYDQSQNADFVEQADVNYRHNSLDVFGMIRFSKTADRQEDILDQTTWADTLWTQRNYQRADEETRELSGRIGFNYDFNDRHSIGLRYDIGKTLRNTESSIFDSEVLADGLPYDILHSDIYGEADFRPEHSLNAYYAGQIGKGQLEWDADYYSSVYTHRTLNTEDSQDHADREVTSLNDVDNQLAATKASFTHPLWGGDFSIGGEYTYTDRHDDYINPEGYVRTSFSRIREQNLAGFVQYSHPVRFGSLGGGQLSAGVRFEHDDFDYYESGEYVPGQSRTYDNFFPNASLAGQLGKVQFQLSYAAKTQRPSYSQLRNNVTYANRFTWQTGNPLLKPSITHDLTAAGIWRFFQAMLSYQVTRDYILYWGVPVEGQSAVTLINHINCDRMPILTAVLSASPTIGLWHPNASVVLRKQWFSLDAAGQRRTYDNPIFIGTLNNVFTLPAGFQFTADFTYQSRGDAQNGICERPLYFLNVGLRKSFLNDALSIEARGNDLLLGGKQEFRLYMQSAQMNDLSWGDTRSFSLTVRYRFNAARSKYRGTGAGQDAKARF</sequence>
<dbReference type="Proteomes" id="UP000823860">
    <property type="component" value="Unassembled WGS sequence"/>
</dbReference>
<dbReference type="InterPro" id="IPR041700">
    <property type="entry name" value="OMP_b-brl_3"/>
</dbReference>
<organism evidence="3 4">
    <name type="scientific">Candidatus Bacteroides intestinavium</name>
    <dbReference type="NCBI Taxonomy" id="2838469"/>
    <lineage>
        <taxon>Bacteria</taxon>
        <taxon>Pseudomonadati</taxon>
        <taxon>Bacteroidota</taxon>
        <taxon>Bacteroidia</taxon>
        <taxon>Bacteroidales</taxon>
        <taxon>Bacteroidaceae</taxon>
        <taxon>Bacteroides</taxon>
    </lineage>
</organism>
<feature type="domain" description="Outer membrane protein beta-barrel" evidence="2">
    <location>
        <begin position="380"/>
        <end position="755"/>
    </location>
</feature>
<comment type="caution">
    <text evidence="3">The sequence shown here is derived from an EMBL/GenBank/DDBJ whole genome shotgun (WGS) entry which is preliminary data.</text>
</comment>
<reference evidence="3" key="1">
    <citation type="journal article" date="2021" name="PeerJ">
        <title>Extensive microbial diversity within the chicken gut microbiome revealed by metagenomics and culture.</title>
        <authorList>
            <person name="Gilroy R."/>
            <person name="Ravi A."/>
            <person name="Getino M."/>
            <person name="Pursley I."/>
            <person name="Horton D.L."/>
            <person name="Alikhan N.F."/>
            <person name="Baker D."/>
            <person name="Gharbi K."/>
            <person name="Hall N."/>
            <person name="Watson M."/>
            <person name="Adriaenssens E.M."/>
            <person name="Foster-Nyarko E."/>
            <person name="Jarju S."/>
            <person name="Secka A."/>
            <person name="Antonio M."/>
            <person name="Oren A."/>
            <person name="Chaudhuri R.R."/>
            <person name="La Ragione R."/>
            <person name="Hildebrand F."/>
            <person name="Pallen M.J."/>
        </authorList>
    </citation>
    <scope>NUCLEOTIDE SEQUENCE</scope>
    <source>
        <strain evidence="3">ChiHecec1B25-7008</strain>
    </source>
</reference>
<keyword evidence="1" id="KW-0732">Signal</keyword>
<proteinExistence type="predicted"/>
<dbReference type="EMBL" id="DWZE01000065">
    <property type="protein sequence ID" value="HJA83420.1"/>
    <property type="molecule type" value="Genomic_DNA"/>
</dbReference>
<evidence type="ECO:0000313" key="4">
    <source>
        <dbReference type="Proteomes" id="UP000823860"/>
    </source>
</evidence>
<feature type="chain" id="PRO_5039060323" evidence="1">
    <location>
        <begin position="22"/>
        <end position="777"/>
    </location>
</feature>
<accession>A0A9D2KU83</accession>
<dbReference type="InterPro" id="IPR037066">
    <property type="entry name" value="Plug_dom_sf"/>
</dbReference>
<dbReference type="Pfam" id="PF14905">
    <property type="entry name" value="OMP_b-brl_3"/>
    <property type="match status" value="1"/>
</dbReference>
<dbReference type="SUPFAM" id="SSF56935">
    <property type="entry name" value="Porins"/>
    <property type="match status" value="1"/>
</dbReference>
<evidence type="ECO:0000313" key="3">
    <source>
        <dbReference type="EMBL" id="HJA83420.1"/>
    </source>
</evidence>
<gene>
    <name evidence="3" type="ORF">H9785_05590</name>
</gene>
<name>A0A9D2KU83_9BACE</name>